<evidence type="ECO:0000313" key="4">
    <source>
        <dbReference type="Proteomes" id="UP001642409"/>
    </source>
</evidence>
<keyword evidence="1" id="KW-0812">Transmembrane</keyword>
<dbReference type="EMBL" id="CAXDID020000267">
    <property type="protein sequence ID" value="CAL6067375.1"/>
    <property type="molecule type" value="Genomic_DNA"/>
</dbReference>
<dbReference type="Proteomes" id="UP001642409">
    <property type="component" value="Unassembled WGS sequence"/>
</dbReference>
<accession>A0AA86TZW0</accession>
<keyword evidence="1" id="KW-1133">Transmembrane helix</keyword>
<name>A0AA86TZW0_9EUKA</name>
<comment type="caution">
    <text evidence="2">The sequence shown here is derived from an EMBL/GenBank/DDBJ whole genome shotgun (WGS) entry which is preliminary data.</text>
</comment>
<evidence type="ECO:0000313" key="3">
    <source>
        <dbReference type="EMBL" id="CAL6067375.1"/>
    </source>
</evidence>
<gene>
    <name evidence="2" type="ORF">HINF_LOCUS24000</name>
    <name evidence="3" type="ORF">HINF_LOCUS52994</name>
</gene>
<reference evidence="2" key="1">
    <citation type="submission" date="2023-06" db="EMBL/GenBank/DDBJ databases">
        <authorList>
            <person name="Kurt Z."/>
        </authorList>
    </citation>
    <scope>NUCLEOTIDE SEQUENCE</scope>
</reference>
<protein>
    <submittedName>
        <fullName evidence="3">Hypothetical_protein</fullName>
    </submittedName>
</protein>
<keyword evidence="4" id="KW-1185">Reference proteome</keyword>
<feature type="transmembrane region" description="Helical" evidence="1">
    <location>
        <begin position="218"/>
        <end position="241"/>
    </location>
</feature>
<evidence type="ECO:0000256" key="1">
    <source>
        <dbReference type="SAM" id="Phobius"/>
    </source>
</evidence>
<sequence>MFKCEVDTINGYSGTIQDDSSFSPNGQLKVCNLINSGKDTKVPSKDGTSCVTCNFRYNSIGMKYSSSFHFSCEVNAEEGYAGQIQDETSFTNVYPFVNCWNQLKVPSADSLTCQTCQDRFQQISSSKYFVFASTGCQCDPQQGYAGDSNGCNINCIQLQQIVSSDGKICQNCQQNSHFKVGSCECNANFIAQSGQCVCPSGFKMNNLECVKNSNNNSVIATAVCVPIAGVIVFAFIIFIVMKKRKQKENTKTTNESTEIPISNVDQANLIPAQIVEQTIEQNNEIIENVDRLQVIQ</sequence>
<reference evidence="3 4" key="2">
    <citation type="submission" date="2024-07" db="EMBL/GenBank/DDBJ databases">
        <authorList>
            <person name="Akdeniz Z."/>
        </authorList>
    </citation>
    <scope>NUCLEOTIDE SEQUENCE [LARGE SCALE GENOMIC DNA]</scope>
</reference>
<evidence type="ECO:0000313" key="2">
    <source>
        <dbReference type="EMBL" id="CAI9936355.1"/>
    </source>
</evidence>
<proteinExistence type="predicted"/>
<organism evidence="2">
    <name type="scientific">Hexamita inflata</name>
    <dbReference type="NCBI Taxonomy" id="28002"/>
    <lineage>
        <taxon>Eukaryota</taxon>
        <taxon>Metamonada</taxon>
        <taxon>Diplomonadida</taxon>
        <taxon>Hexamitidae</taxon>
        <taxon>Hexamitinae</taxon>
        <taxon>Hexamita</taxon>
    </lineage>
</organism>
<keyword evidence="1" id="KW-0472">Membrane</keyword>
<dbReference type="EMBL" id="CATOUU010000635">
    <property type="protein sequence ID" value="CAI9936355.1"/>
    <property type="molecule type" value="Genomic_DNA"/>
</dbReference>
<dbReference type="AlphaFoldDB" id="A0AA86TZW0"/>